<dbReference type="AlphaFoldDB" id="A0A1F6F344"/>
<feature type="binding site" evidence="6">
    <location>
        <position position="209"/>
    </location>
    <ligand>
        <name>a divalent metal cation</name>
        <dbReference type="ChEBI" id="CHEBI:60240"/>
        <label>2</label>
        <note>catalytic</note>
    </ligand>
</feature>
<feature type="binding site" evidence="6">
    <location>
        <position position="240"/>
    </location>
    <ligand>
        <name>a divalent metal cation</name>
        <dbReference type="ChEBI" id="CHEBI:60240"/>
        <label>1</label>
    </ligand>
</feature>
<protein>
    <recommendedName>
        <fullName evidence="6 7">Methionine aminopeptidase</fullName>
        <shortName evidence="6">MAP</shortName>
        <shortName evidence="6">MetAP</shortName>
        <ecNumber evidence="6 7">3.4.11.18</ecNumber>
    </recommendedName>
    <alternativeName>
        <fullName evidence="6">Peptidase M</fullName>
    </alternativeName>
</protein>
<reference evidence="9 10" key="1">
    <citation type="journal article" date="2016" name="Nat. Commun.">
        <title>Thousands of microbial genomes shed light on interconnected biogeochemical processes in an aquifer system.</title>
        <authorList>
            <person name="Anantharaman K."/>
            <person name="Brown C.T."/>
            <person name="Hug L.A."/>
            <person name="Sharon I."/>
            <person name="Castelle C.J."/>
            <person name="Probst A.J."/>
            <person name="Thomas B.C."/>
            <person name="Singh A."/>
            <person name="Wilkins M.J."/>
            <person name="Karaoz U."/>
            <person name="Brodie E.L."/>
            <person name="Williams K.H."/>
            <person name="Hubbard S.S."/>
            <person name="Banfield J.F."/>
        </authorList>
    </citation>
    <scope>NUCLEOTIDE SEQUENCE [LARGE SCALE GENOMIC DNA]</scope>
</reference>
<dbReference type="HAMAP" id="MF_01974">
    <property type="entry name" value="MetAP_1"/>
    <property type="match status" value="1"/>
</dbReference>
<dbReference type="InterPro" id="IPR001714">
    <property type="entry name" value="Pept_M24_MAP"/>
</dbReference>
<evidence type="ECO:0000256" key="3">
    <source>
        <dbReference type="ARBA" id="ARBA00022670"/>
    </source>
</evidence>
<sequence length="256" mass="27411">MIVQNTGEVEILREGGRRLARHVRILKDMVAPGVSSAYLETRARELVAKDGDEMAFLGYKGKKDTKGFPSGLCVSVNDTIVHSPAGQNGKAIQEGDVVCLDFGIRHRGLYTDHAVTVIAGHAKSADDEKLVRGTQEALAIGVAAARVGNTLGDIGHAVEEVAKKYGFGFPRNLSGHGVGKEVHEEPHVPNFGEKGKGEKIVEGLVVAIEPMMTLGSGELYVDADGHSYRTKDGSHTAHFEHTVLVTKNGPEILTKE</sequence>
<evidence type="ECO:0000256" key="1">
    <source>
        <dbReference type="ARBA" id="ARBA00002521"/>
    </source>
</evidence>
<comment type="caution">
    <text evidence="9">The sequence shown here is derived from an EMBL/GenBank/DDBJ whole genome shotgun (WGS) entry which is preliminary data.</text>
</comment>
<feature type="binding site" evidence="6">
    <location>
        <position position="101"/>
    </location>
    <ligand>
        <name>a divalent metal cation</name>
        <dbReference type="ChEBI" id="CHEBI:60240"/>
        <label>1</label>
    </ligand>
</feature>
<feature type="domain" description="Peptidase M24" evidence="8">
    <location>
        <begin position="11"/>
        <end position="247"/>
    </location>
</feature>
<feature type="binding site" evidence="6">
    <location>
        <position position="240"/>
    </location>
    <ligand>
        <name>a divalent metal cation</name>
        <dbReference type="ChEBI" id="CHEBI:60240"/>
        <label>2</label>
        <note>catalytic</note>
    </ligand>
</feature>
<comment type="similarity">
    <text evidence="6">Belongs to the peptidase M24A family. Methionine aminopeptidase type 1 subfamily.</text>
</comment>
<dbReference type="InterPro" id="IPR000994">
    <property type="entry name" value="Pept_M24"/>
</dbReference>
<dbReference type="Proteomes" id="UP000177372">
    <property type="component" value="Unassembled WGS sequence"/>
</dbReference>
<proteinExistence type="inferred from homology"/>
<dbReference type="Pfam" id="PF00557">
    <property type="entry name" value="Peptidase_M24"/>
    <property type="match status" value="1"/>
</dbReference>
<evidence type="ECO:0000256" key="6">
    <source>
        <dbReference type="HAMAP-Rule" id="MF_01974"/>
    </source>
</evidence>
<dbReference type="InterPro" id="IPR036005">
    <property type="entry name" value="Creatinase/aminopeptidase-like"/>
</dbReference>
<dbReference type="GO" id="GO:0046872">
    <property type="term" value="F:metal ion binding"/>
    <property type="evidence" value="ECO:0007669"/>
    <property type="project" value="UniProtKB-UniRule"/>
</dbReference>
<comment type="subunit">
    <text evidence="6">Monomer.</text>
</comment>
<organism evidence="9 10">
    <name type="scientific">Candidatus Kaiserbacteria bacterium RIFCSPLOWO2_01_FULL_54_13</name>
    <dbReference type="NCBI Taxonomy" id="1798512"/>
    <lineage>
        <taxon>Bacteria</taxon>
        <taxon>Candidatus Kaiseribacteriota</taxon>
    </lineage>
</organism>
<dbReference type="GO" id="GO:0006508">
    <property type="term" value="P:proteolysis"/>
    <property type="evidence" value="ECO:0007669"/>
    <property type="project" value="UniProtKB-KW"/>
</dbReference>
<feature type="binding site" evidence="6">
    <location>
        <position position="112"/>
    </location>
    <ligand>
        <name>a divalent metal cation</name>
        <dbReference type="ChEBI" id="CHEBI:60240"/>
        <label>1</label>
    </ligand>
</feature>
<dbReference type="GO" id="GO:0005829">
    <property type="term" value="C:cytosol"/>
    <property type="evidence" value="ECO:0007669"/>
    <property type="project" value="TreeGrafter"/>
</dbReference>
<keyword evidence="3 6" id="KW-0645">Protease</keyword>
<keyword evidence="2 6" id="KW-0031">Aminopeptidase</keyword>
<evidence type="ECO:0000256" key="5">
    <source>
        <dbReference type="ARBA" id="ARBA00022801"/>
    </source>
</evidence>
<dbReference type="EMBL" id="MFLZ01000010">
    <property type="protein sequence ID" value="OGG80277.1"/>
    <property type="molecule type" value="Genomic_DNA"/>
</dbReference>
<evidence type="ECO:0000313" key="9">
    <source>
        <dbReference type="EMBL" id="OGG80277.1"/>
    </source>
</evidence>
<dbReference type="NCBIfam" id="TIGR00500">
    <property type="entry name" value="met_pdase_I"/>
    <property type="match status" value="1"/>
</dbReference>
<dbReference type="InterPro" id="IPR002467">
    <property type="entry name" value="Pept_M24A_MAP1"/>
</dbReference>
<dbReference type="GO" id="GO:0004239">
    <property type="term" value="F:initiator methionyl aminopeptidase activity"/>
    <property type="evidence" value="ECO:0007669"/>
    <property type="project" value="UniProtKB-UniRule"/>
</dbReference>
<dbReference type="PRINTS" id="PR00599">
    <property type="entry name" value="MAPEPTIDASE"/>
</dbReference>
<dbReference type="Gene3D" id="3.90.230.10">
    <property type="entry name" value="Creatinase/methionine aminopeptidase superfamily"/>
    <property type="match status" value="1"/>
</dbReference>
<comment type="cofactor">
    <cofactor evidence="6">
        <name>Co(2+)</name>
        <dbReference type="ChEBI" id="CHEBI:48828"/>
    </cofactor>
    <cofactor evidence="6">
        <name>Zn(2+)</name>
        <dbReference type="ChEBI" id="CHEBI:29105"/>
    </cofactor>
    <cofactor evidence="6">
        <name>Mn(2+)</name>
        <dbReference type="ChEBI" id="CHEBI:29035"/>
    </cofactor>
    <cofactor evidence="6">
        <name>Fe(2+)</name>
        <dbReference type="ChEBI" id="CHEBI:29033"/>
    </cofactor>
    <text evidence="6">Binds 2 divalent metal cations per subunit. Has a high-affinity and a low affinity metal-binding site. The true nature of the physiological cofactor is under debate. The enzyme is active with cobalt, zinc, manganese or divalent iron ions. Most likely, methionine aminopeptidases function as mononuclear Fe(2+)-metalloproteases under physiological conditions, and the catalytically relevant metal-binding site has been assigned to the histidine-containing high-affinity site.</text>
</comment>
<feature type="binding site" evidence="6">
    <location>
        <position position="82"/>
    </location>
    <ligand>
        <name>substrate</name>
    </ligand>
</feature>
<evidence type="ECO:0000259" key="8">
    <source>
        <dbReference type="Pfam" id="PF00557"/>
    </source>
</evidence>
<name>A0A1F6F344_9BACT</name>
<dbReference type="GO" id="GO:0070006">
    <property type="term" value="F:metalloaminopeptidase activity"/>
    <property type="evidence" value="ECO:0007669"/>
    <property type="project" value="UniProtKB-UniRule"/>
</dbReference>
<comment type="catalytic activity">
    <reaction evidence="6 7">
        <text>Release of N-terminal amino acids, preferentially methionine, from peptides and arylamides.</text>
        <dbReference type="EC" id="3.4.11.18"/>
    </reaction>
</comment>
<evidence type="ECO:0000256" key="4">
    <source>
        <dbReference type="ARBA" id="ARBA00022723"/>
    </source>
</evidence>
<feature type="binding site" evidence="6">
    <location>
        <position position="176"/>
    </location>
    <ligand>
        <name>a divalent metal cation</name>
        <dbReference type="ChEBI" id="CHEBI:60240"/>
        <label>2</label>
        <note>catalytic</note>
    </ligand>
</feature>
<keyword evidence="5 6" id="KW-0378">Hydrolase</keyword>
<dbReference type="PANTHER" id="PTHR43330:SF27">
    <property type="entry name" value="METHIONINE AMINOPEPTIDASE"/>
    <property type="match status" value="1"/>
</dbReference>
<dbReference type="EC" id="3.4.11.18" evidence="6 7"/>
<comment type="function">
    <text evidence="1 6">Removes the N-terminal methionine from nascent proteins. The N-terminal methionine is often cleaved when the second residue in the primary sequence is small and uncharged (Met-Ala-, Cys, Gly, Pro, Ser, Thr, or Val). Requires deformylation of the N(alpha)-formylated initiator methionine before it can be hydrolyzed.</text>
</comment>
<evidence type="ECO:0000256" key="7">
    <source>
        <dbReference type="RuleBase" id="RU003653"/>
    </source>
</evidence>
<gene>
    <name evidence="6" type="primary">map</name>
    <name evidence="9" type="ORF">A3A39_03315</name>
</gene>
<evidence type="ECO:0000313" key="10">
    <source>
        <dbReference type="Proteomes" id="UP000177372"/>
    </source>
</evidence>
<dbReference type="STRING" id="1798512.A3A39_03315"/>
<feature type="binding site" evidence="6">
    <location>
        <position position="183"/>
    </location>
    <ligand>
        <name>substrate</name>
    </ligand>
</feature>
<evidence type="ECO:0000256" key="2">
    <source>
        <dbReference type="ARBA" id="ARBA00022438"/>
    </source>
</evidence>
<accession>A0A1F6F344</accession>
<feature type="binding site" evidence="6">
    <location>
        <position position="112"/>
    </location>
    <ligand>
        <name>a divalent metal cation</name>
        <dbReference type="ChEBI" id="CHEBI:60240"/>
        <label>2</label>
        <note>catalytic</note>
    </ligand>
</feature>
<dbReference type="SUPFAM" id="SSF55920">
    <property type="entry name" value="Creatinase/aminopeptidase"/>
    <property type="match status" value="1"/>
</dbReference>
<dbReference type="PANTHER" id="PTHR43330">
    <property type="entry name" value="METHIONINE AMINOPEPTIDASE"/>
    <property type="match status" value="1"/>
</dbReference>
<keyword evidence="4 6" id="KW-0479">Metal-binding</keyword>